<feature type="signal peptide" evidence="1">
    <location>
        <begin position="1"/>
        <end position="19"/>
    </location>
</feature>
<dbReference type="RefSeq" id="WP_091520457.1">
    <property type="nucleotide sequence ID" value="NZ_FOVI01000005.1"/>
</dbReference>
<keyword evidence="1" id="KW-0732">Signal</keyword>
<accession>A0A1I4Z3S6</accession>
<sequence>MKKLFITSLMMVCGIAAVAQTNTDNVTLNVKLNPIQTLVVNAQQKTVNIDYTTKDHYKDGVSSKQANHLNIFSTGGFEVKVKSSGSELTNQGTAGPNGNIDVATINIVATQAAQNSLADAQYGQNVALSNNEGIIVSSTKGARDKNIDIEYKAAGNDAYLDKYVANQTPTTFSTVVTYTIYAK</sequence>
<name>A0A1I4Z3S6_9FLAO</name>
<keyword evidence="3" id="KW-1185">Reference proteome</keyword>
<organism evidence="2 3">
    <name type="scientific">Paenimyroides ummariense</name>
    <dbReference type="NCBI Taxonomy" id="913024"/>
    <lineage>
        <taxon>Bacteria</taxon>
        <taxon>Pseudomonadati</taxon>
        <taxon>Bacteroidota</taxon>
        <taxon>Flavobacteriia</taxon>
        <taxon>Flavobacteriales</taxon>
        <taxon>Flavobacteriaceae</taxon>
        <taxon>Paenimyroides</taxon>
    </lineage>
</organism>
<protein>
    <submittedName>
        <fullName evidence="2">Uncharacterized protein</fullName>
    </submittedName>
</protein>
<proteinExistence type="predicted"/>
<gene>
    <name evidence="2" type="ORF">SAMN05421741_105152</name>
</gene>
<evidence type="ECO:0000313" key="2">
    <source>
        <dbReference type="EMBL" id="SFN44827.1"/>
    </source>
</evidence>
<dbReference type="EMBL" id="FOVI01000005">
    <property type="protein sequence ID" value="SFN44827.1"/>
    <property type="molecule type" value="Genomic_DNA"/>
</dbReference>
<evidence type="ECO:0000313" key="3">
    <source>
        <dbReference type="Proteomes" id="UP000199036"/>
    </source>
</evidence>
<feature type="chain" id="PRO_5011762380" evidence="1">
    <location>
        <begin position="20"/>
        <end position="183"/>
    </location>
</feature>
<reference evidence="3" key="1">
    <citation type="submission" date="2016-10" db="EMBL/GenBank/DDBJ databases">
        <authorList>
            <person name="Varghese N."/>
            <person name="Submissions S."/>
        </authorList>
    </citation>
    <scope>NUCLEOTIDE SEQUENCE [LARGE SCALE GENOMIC DNA]</scope>
    <source>
        <strain evidence="3">DS-12</strain>
    </source>
</reference>
<evidence type="ECO:0000256" key="1">
    <source>
        <dbReference type="SAM" id="SignalP"/>
    </source>
</evidence>
<dbReference type="OrthoDB" id="713374at2"/>
<dbReference type="STRING" id="913024.SAMN05421741_105152"/>
<dbReference type="Proteomes" id="UP000199036">
    <property type="component" value="Unassembled WGS sequence"/>
</dbReference>
<dbReference type="AlphaFoldDB" id="A0A1I4Z3S6"/>